<dbReference type="GO" id="GO:0016787">
    <property type="term" value="F:hydrolase activity"/>
    <property type="evidence" value="ECO:0007669"/>
    <property type="project" value="UniProtKB-KW"/>
</dbReference>
<reference evidence="2 3" key="1">
    <citation type="submission" date="2020-04" db="EMBL/GenBank/DDBJ databases">
        <authorList>
            <person name="Liu A."/>
        </authorList>
    </citation>
    <scope>NUCLEOTIDE SEQUENCE [LARGE SCALE GENOMIC DNA]</scope>
    <source>
        <strain evidence="2 3">RZ02</strain>
    </source>
</reference>
<keyword evidence="2" id="KW-0378">Hydrolase</keyword>
<evidence type="ECO:0000259" key="1">
    <source>
        <dbReference type="Pfam" id="PF12146"/>
    </source>
</evidence>
<dbReference type="Proteomes" id="UP000561181">
    <property type="component" value="Unassembled WGS sequence"/>
</dbReference>
<dbReference type="Gene3D" id="3.40.50.1820">
    <property type="entry name" value="alpha/beta hydrolase"/>
    <property type="match status" value="1"/>
</dbReference>
<dbReference type="PANTHER" id="PTHR12277">
    <property type="entry name" value="ALPHA/BETA HYDROLASE DOMAIN-CONTAINING PROTEIN"/>
    <property type="match status" value="1"/>
</dbReference>
<proteinExistence type="predicted"/>
<dbReference type="InterPro" id="IPR029058">
    <property type="entry name" value="AB_hydrolase_fold"/>
</dbReference>
<comment type="caution">
    <text evidence="2">The sequence shown here is derived from an EMBL/GenBank/DDBJ whole genome shotgun (WGS) entry which is preliminary data.</text>
</comment>
<feature type="domain" description="Serine aminopeptidase S33" evidence="1">
    <location>
        <begin position="72"/>
        <end position="174"/>
    </location>
</feature>
<keyword evidence="3" id="KW-1185">Reference proteome</keyword>
<dbReference type="RefSeq" id="WP_170013187.1">
    <property type="nucleotide sequence ID" value="NZ_JABCRE010000003.1"/>
</dbReference>
<protein>
    <submittedName>
        <fullName evidence="2">Alpha/beta hydrolase</fullName>
    </submittedName>
</protein>
<dbReference type="SUPFAM" id="SSF53474">
    <property type="entry name" value="alpha/beta-Hydrolases"/>
    <property type="match status" value="1"/>
</dbReference>
<evidence type="ECO:0000313" key="3">
    <source>
        <dbReference type="Proteomes" id="UP000561181"/>
    </source>
</evidence>
<organism evidence="2 3">
    <name type="scientific">Pontixanthobacter rizhaonensis</name>
    <dbReference type="NCBI Taxonomy" id="2730337"/>
    <lineage>
        <taxon>Bacteria</taxon>
        <taxon>Pseudomonadati</taxon>
        <taxon>Pseudomonadota</taxon>
        <taxon>Alphaproteobacteria</taxon>
        <taxon>Sphingomonadales</taxon>
        <taxon>Erythrobacteraceae</taxon>
        <taxon>Pontixanthobacter</taxon>
    </lineage>
</organism>
<dbReference type="Pfam" id="PF12146">
    <property type="entry name" value="Hydrolase_4"/>
    <property type="match status" value="1"/>
</dbReference>
<dbReference type="InterPro" id="IPR022742">
    <property type="entry name" value="Hydrolase_4"/>
</dbReference>
<gene>
    <name evidence="2" type="ORF">HKD42_10665</name>
</gene>
<name>A0A848QPD6_9SPHN</name>
<dbReference type="AlphaFoldDB" id="A0A848QPD6"/>
<sequence>MRWLIGIGLLCGAVYIAVTGFLYSQQTQLIYPAPDMISPLPAGFEEVVLTTSDGIELRSFYRPASAGQPTAVYFHGNGGTLYGSLVATEQIAVAGYGLLLVEYRGYGGNAGSPSEDGFYADGRAALAFLRERQIAESDTILMGNSIGTGTAVQLATEITPKALLLTAPFTSLPDVAADVLWWLPVRLLIRDQYDSHAKIGDVNAPILVLHGSADELIPYQQGQALAAETARADFQLFAGEGHNLIFTPAVQAAQVEWLAGL</sequence>
<evidence type="ECO:0000313" key="2">
    <source>
        <dbReference type="EMBL" id="NMW32523.1"/>
    </source>
</evidence>
<dbReference type="PANTHER" id="PTHR12277:SF81">
    <property type="entry name" value="PROTEIN ABHD13"/>
    <property type="match status" value="1"/>
</dbReference>
<dbReference type="EMBL" id="JABCRE010000003">
    <property type="protein sequence ID" value="NMW32523.1"/>
    <property type="molecule type" value="Genomic_DNA"/>
</dbReference>
<accession>A0A848QPD6</accession>